<evidence type="ECO:0000256" key="8">
    <source>
        <dbReference type="ARBA" id="ARBA00048027"/>
    </source>
</evidence>
<feature type="binding site" evidence="9">
    <location>
        <begin position="108"/>
        <end position="115"/>
    </location>
    <ligand>
        <name>GTP</name>
        <dbReference type="ChEBI" id="CHEBI:37565"/>
    </ligand>
</feature>
<comment type="catalytic activity">
    <reaction evidence="8 9">
        <text>GTP + H2O = GDP + phosphate + H(+)</text>
        <dbReference type="Rhea" id="RHEA:19669"/>
        <dbReference type="ChEBI" id="CHEBI:15377"/>
        <dbReference type="ChEBI" id="CHEBI:15378"/>
        <dbReference type="ChEBI" id="CHEBI:37565"/>
        <dbReference type="ChEBI" id="CHEBI:43474"/>
        <dbReference type="ChEBI" id="CHEBI:58189"/>
        <dbReference type="EC" id="3.6.5.4"/>
    </reaction>
</comment>
<comment type="caution">
    <text evidence="11">The sequence shown here is derived from an EMBL/GenBank/DDBJ whole genome shotgun (WGS) entry which is preliminary data.</text>
</comment>
<dbReference type="SUPFAM" id="SSF52540">
    <property type="entry name" value="P-loop containing nucleoside triphosphate hydrolases"/>
    <property type="match status" value="1"/>
</dbReference>
<dbReference type="GO" id="GO:0005525">
    <property type="term" value="F:GTP binding"/>
    <property type="evidence" value="ECO:0007669"/>
    <property type="project" value="UniProtKB-UniRule"/>
</dbReference>
<evidence type="ECO:0000259" key="10">
    <source>
        <dbReference type="PROSITE" id="PS00300"/>
    </source>
</evidence>
<dbReference type="Gene3D" id="1.20.120.140">
    <property type="entry name" value="Signal recognition particle SRP54, nucleotide-binding domain"/>
    <property type="match status" value="1"/>
</dbReference>
<evidence type="ECO:0000313" key="12">
    <source>
        <dbReference type="Proteomes" id="UP000559117"/>
    </source>
</evidence>
<dbReference type="EMBL" id="JACHFH010000018">
    <property type="protein sequence ID" value="MBB5336487.1"/>
    <property type="molecule type" value="Genomic_DNA"/>
</dbReference>
<keyword evidence="6 9" id="KW-0733">Signal recognition particle</keyword>
<dbReference type="Proteomes" id="UP000559117">
    <property type="component" value="Unassembled WGS sequence"/>
</dbReference>
<evidence type="ECO:0000256" key="2">
    <source>
        <dbReference type="ARBA" id="ARBA00022741"/>
    </source>
</evidence>
<dbReference type="Gene3D" id="1.10.260.30">
    <property type="entry name" value="Signal recognition particle, SRP54 subunit, M-domain"/>
    <property type="match status" value="1"/>
</dbReference>
<dbReference type="SMART" id="SM00382">
    <property type="entry name" value="AAA"/>
    <property type="match status" value="1"/>
</dbReference>
<dbReference type="InterPro" id="IPR027417">
    <property type="entry name" value="P-loop_NTPase"/>
</dbReference>
<dbReference type="EC" id="3.6.5.4" evidence="9"/>
<dbReference type="InterPro" id="IPR004780">
    <property type="entry name" value="SRP"/>
</dbReference>
<feature type="binding site" evidence="9">
    <location>
        <begin position="248"/>
        <end position="251"/>
    </location>
    <ligand>
        <name>GTP</name>
        <dbReference type="ChEBI" id="CHEBI:37565"/>
    </ligand>
</feature>
<dbReference type="InterPro" id="IPR042101">
    <property type="entry name" value="SRP54_N_sf"/>
</dbReference>
<keyword evidence="5 9" id="KW-0342">GTP-binding</keyword>
<dbReference type="Pfam" id="PF02978">
    <property type="entry name" value="SRP_SPB"/>
    <property type="match status" value="1"/>
</dbReference>
<feature type="binding site" evidence="9">
    <location>
        <begin position="190"/>
        <end position="194"/>
    </location>
    <ligand>
        <name>GTP</name>
        <dbReference type="ChEBI" id="CHEBI:37565"/>
    </ligand>
</feature>
<evidence type="ECO:0000256" key="3">
    <source>
        <dbReference type="ARBA" id="ARBA00022801"/>
    </source>
</evidence>
<comment type="subunit">
    <text evidence="9">Part of the signal recognition particle protein translocation system, which is composed of SRP and FtsY.</text>
</comment>
<dbReference type="InterPro" id="IPR004125">
    <property type="entry name" value="Signal_recog_particle_SRP54_M"/>
</dbReference>
<dbReference type="Pfam" id="PF00448">
    <property type="entry name" value="SRP54"/>
    <property type="match status" value="1"/>
</dbReference>
<dbReference type="InterPro" id="IPR003593">
    <property type="entry name" value="AAA+_ATPase"/>
</dbReference>
<dbReference type="PROSITE" id="PS00300">
    <property type="entry name" value="SRP54"/>
    <property type="match status" value="1"/>
</dbReference>
<dbReference type="FunFam" id="3.40.50.300:FF:000022">
    <property type="entry name" value="Signal recognition particle 54 kDa subunit"/>
    <property type="match status" value="1"/>
</dbReference>
<dbReference type="GO" id="GO:0006614">
    <property type="term" value="P:SRP-dependent cotranslational protein targeting to membrane"/>
    <property type="evidence" value="ECO:0007669"/>
    <property type="project" value="InterPro"/>
</dbReference>
<comment type="subcellular location">
    <subcellularLocation>
        <location evidence="9">Cytoplasm</location>
    </subcellularLocation>
    <text evidence="9">The SRP-RNC complex is targeted to the cytoplasmic membrane.</text>
</comment>
<dbReference type="AlphaFoldDB" id="A0A840UL68"/>
<keyword evidence="2 9" id="KW-0547">Nucleotide-binding</keyword>
<evidence type="ECO:0000256" key="6">
    <source>
        <dbReference type="ARBA" id="ARBA00023135"/>
    </source>
</evidence>
<comment type="domain">
    <text evidence="9">Composed of three domains: the N-terminal N domain, which is responsible for interactions with the ribosome, the central G domain, which binds GTP, and the C-terminal M domain, which binds the RNA and the signal sequence of the RNC.</text>
</comment>
<evidence type="ECO:0000256" key="7">
    <source>
        <dbReference type="ARBA" id="ARBA00023274"/>
    </source>
</evidence>
<keyword evidence="3 9" id="KW-0378">Hydrolase</keyword>
<evidence type="ECO:0000256" key="1">
    <source>
        <dbReference type="ARBA" id="ARBA00005450"/>
    </source>
</evidence>
<evidence type="ECO:0000313" key="11">
    <source>
        <dbReference type="EMBL" id="MBB5336487.1"/>
    </source>
</evidence>
<dbReference type="PANTHER" id="PTHR11564:SF5">
    <property type="entry name" value="SIGNAL RECOGNITION PARTICLE SUBUNIT SRP54"/>
    <property type="match status" value="1"/>
</dbReference>
<evidence type="ECO:0000256" key="4">
    <source>
        <dbReference type="ARBA" id="ARBA00022884"/>
    </source>
</evidence>
<dbReference type="GO" id="GO:0003924">
    <property type="term" value="F:GTPase activity"/>
    <property type="evidence" value="ECO:0007669"/>
    <property type="project" value="UniProtKB-UniRule"/>
</dbReference>
<dbReference type="CDD" id="cd18539">
    <property type="entry name" value="SRP_G"/>
    <property type="match status" value="1"/>
</dbReference>
<accession>A0A840UL68</accession>
<dbReference type="GO" id="GO:0048500">
    <property type="term" value="C:signal recognition particle"/>
    <property type="evidence" value="ECO:0007669"/>
    <property type="project" value="UniProtKB-UniRule"/>
</dbReference>
<gene>
    <name evidence="9" type="primary">ffh</name>
    <name evidence="11" type="ORF">HNR32_001636</name>
</gene>
<comment type="function">
    <text evidence="9">Involved in targeting and insertion of nascent membrane proteins into the cytoplasmic membrane. Binds to the hydrophobic signal sequence of the ribosome-nascent chain (RNC) as it emerges from the ribosomes. The SRP-RNC complex is then targeted to the cytoplasmic membrane where it interacts with the SRP receptor FtsY.</text>
</comment>
<dbReference type="Pfam" id="PF02881">
    <property type="entry name" value="SRP54_N"/>
    <property type="match status" value="1"/>
</dbReference>
<keyword evidence="7 9" id="KW-0687">Ribonucleoprotein</keyword>
<keyword evidence="12" id="KW-1185">Reference proteome</keyword>
<dbReference type="SMART" id="SM00962">
    <property type="entry name" value="SRP54"/>
    <property type="match status" value="1"/>
</dbReference>
<sequence>MIFESLAEKLQDTFKKLRGHGRLSEDDVNTAMRDIRMALLEADVNFKVVKNFVAKIKERAIGANILESLTPAQAVIQIVNEELTQLMGGSVSRLTIAPNPPTIIMMAGLQGAGKTTSVGKLGTMLKKQGKRPLFVAADIYRPAAIKQLQVIGEQLDIPVFTMPEGTNPVTIADEAIKHALSHANDIVIIDTAGRLHINEELMQELKSIKSTVHPHEILLVVDAMTGQDAVNVAESFNKDLGLDGVVLTKMDGDARGGAALSVKAVTGCPIKFVGTGEKLEALEMFYPDRMASRILDMGDVLSLIEKAQETFDADEAKKMEKAFRKNQFTLDDFLDQMQQVKKLGSLDKILGMLPGMGGLKKKMGDIDMDLKNNKEIAHIEAIIRSMTPAERNNTKIINGSRRKRIASGSGTKVQDVNKLLKQFDEMKKMMKKMTNMKGKNGKSMMKGLPKGLGNFKFPF</sequence>
<dbReference type="GO" id="GO:0008312">
    <property type="term" value="F:7S RNA binding"/>
    <property type="evidence" value="ECO:0007669"/>
    <property type="project" value="InterPro"/>
</dbReference>
<dbReference type="SUPFAM" id="SSF47446">
    <property type="entry name" value="Signal peptide-binding domain"/>
    <property type="match status" value="1"/>
</dbReference>
<dbReference type="InterPro" id="IPR036891">
    <property type="entry name" value="Signal_recog_part_SRP54_M_sf"/>
</dbReference>
<proteinExistence type="inferred from homology"/>
<dbReference type="SMART" id="SM00963">
    <property type="entry name" value="SRP54_N"/>
    <property type="match status" value="1"/>
</dbReference>
<evidence type="ECO:0000256" key="5">
    <source>
        <dbReference type="ARBA" id="ARBA00023134"/>
    </source>
</evidence>
<dbReference type="Gene3D" id="3.40.50.300">
    <property type="entry name" value="P-loop containing nucleotide triphosphate hydrolases"/>
    <property type="match status" value="1"/>
</dbReference>
<name>A0A840UL68_9FIRM</name>
<feature type="domain" description="SRP54-type proteins GTP-binding" evidence="10">
    <location>
        <begin position="269"/>
        <end position="282"/>
    </location>
</feature>
<dbReference type="RefSeq" id="WP_183861465.1">
    <property type="nucleotide sequence ID" value="NZ_JACHFH010000018.1"/>
</dbReference>
<comment type="similarity">
    <text evidence="1 9">Belongs to the GTP-binding SRP family. SRP54 subfamily.</text>
</comment>
<dbReference type="HAMAP" id="MF_00306">
    <property type="entry name" value="SRP54"/>
    <property type="match status" value="1"/>
</dbReference>
<evidence type="ECO:0000256" key="9">
    <source>
        <dbReference type="HAMAP-Rule" id="MF_00306"/>
    </source>
</evidence>
<dbReference type="InterPro" id="IPR022941">
    <property type="entry name" value="SRP54"/>
</dbReference>
<dbReference type="PANTHER" id="PTHR11564">
    <property type="entry name" value="SIGNAL RECOGNITION PARTICLE 54K PROTEIN SRP54"/>
    <property type="match status" value="1"/>
</dbReference>
<dbReference type="InterPro" id="IPR013822">
    <property type="entry name" value="Signal_recog_particl_SRP54_hlx"/>
</dbReference>
<organism evidence="11 12">
    <name type="scientific">Pectinatus brassicae</name>
    <dbReference type="NCBI Taxonomy" id="862415"/>
    <lineage>
        <taxon>Bacteria</taxon>
        <taxon>Bacillati</taxon>
        <taxon>Bacillota</taxon>
        <taxon>Negativicutes</taxon>
        <taxon>Selenomonadales</taxon>
        <taxon>Selenomonadaceae</taxon>
        <taxon>Pectinatus</taxon>
    </lineage>
</organism>
<keyword evidence="9" id="KW-0963">Cytoplasm</keyword>
<protein>
    <recommendedName>
        <fullName evidence="9">Signal recognition particle protein</fullName>
        <ecNumber evidence="9">3.6.5.4</ecNumber>
    </recommendedName>
    <alternativeName>
        <fullName evidence="9">Fifty-four homolog</fullName>
    </alternativeName>
</protein>
<dbReference type="InterPro" id="IPR000897">
    <property type="entry name" value="SRP54_GTPase_dom"/>
</dbReference>
<keyword evidence="4 9" id="KW-0694">RNA-binding</keyword>
<dbReference type="NCBIfam" id="TIGR00959">
    <property type="entry name" value="ffh"/>
    <property type="match status" value="1"/>
</dbReference>
<reference evidence="11 12" key="1">
    <citation type="submission" date="2020-08" db="EMBL/GenBank/DDBJ databases">
        <title>Genomic Encyclopedia of Type Strains, Phase IV (KMG-IV): sequencing the most valuable type-strain genomes for metagenomic binning, comparative biology and taxonomic classification.</title>
        <authorList>
            <person name="Goeker M."/>
        </authorList>
    </citation>
    <scope>NUCLEOTIDE SEQUENCE [LARGE SCALE GENOMIC DNA]</scope>
    <source>
        <strain evidence="11 12">DSM 24661</strain>
    </source>
</reference>